<dbReference type="AlphaFoldDB" id="A0A834KHL7"/>
<evidence type="ECO:0000313" key="2">
    <source>
        <dbReference type="Proteomes" id="UP000600918"/>
    </source>
</evidence>
<reference evidence="1" key="1">
    <citation type="journal article" date="2020" name="G3 (Bethesda)">
        <title>High-Quality Assemblies for Three Invasive Social Wasps from the &lt;i&gt;Vespula&lt;/i&gt; Genus.</title>
        <authorList>
            <person name="Harrop T.W.R."/>
            <person name="Guhlin J."/>
            <person name="McLaughlin G.M."/>
            <person name="Permina E."/>
            <person name="Stockwell P."/>
            <person name="Gilligan J."/>
            <person name="Le Lec M.F."/>
            <person name="Gruber M.A.M."/>
            <person name="Quinn O."/>
            <person name="Lovegrove M."/>
            <person name="Duncan E.J."/>
            <person name="Remnant E.J."/>
            <person name="Van Eeckhoven J."/>
            <person name="Graham B."/>
            <person name="Knapp R.A."/>
            <person name="Langford K.W."/>
            <person name="Kronenberg Z."/>
            <person name="Press M.O."/>
            <person name="Eacker S.M."/>
            <person name="Wilson-Rankin E.E."/>
            <person name="Purcell J."/>
            <person name="Lester P.J."/>
            <person name="Dearden P.K."/>
        </authorList>
    </citation>
    <scope>NUCLEOTIDE SEQUENCE</scope>
    <source>
        <strain evidence="1">Volc-1</strain>
    </source>
</reference>
<accession>A0A834KHL7</accession>
<protein>
    <submittedName>
        <fullName evidence="1">Uncharacterized protein</fullName>
    </submittedName>
</protein>
<comment type="caution">
    <text evidence="1">The sequence shown here is derived from an EMBL/GenBank/DDBJ whole genome shotgun (WGS) entry which is preliminary data.</text>
</comment>
<name>A0A834KHL7_VESPE</name>
<keyword evidence="2" id="KW-1185">Reference proteome</keyword>
<sequence>MARLPPVSHFGTPETRLAPTDTSLRRYRGDIGRGVSTKSLISGLCELRVNVALARGNLFAIVSLLWFLASTQGLSCTEHPTFDARRSYKATTSVYPTYFTEY</sequence>
<dbReference type="EMBL" id="JACSDY010000015">
    <property type="protein sequence ID" value="KAF7406702.1"/>
    <property type="molecule type" value="Genomic_DNA"/>
</dbReference>
<dbReference type="Proteomes" id="UP000600918">
    <property type="component" value="Unassembled WGS sequence"/>
</dbReference>
<evidence type="ECO:0000313" key="1">
    <source>
        <dbReference type="EMBL" id="KAF7406702.1"/>
    </source>
</evidence>
<gene>
    <name evidence="1" type="ORF">H0235_014358</name>
</gene>
<organism evidence="1 2">
    <name type="scientific">Vespula pensylvanica</name>
    <name type="common">Western yellow jacket</name>
    <name type="synonym">Wasp</name>
    <dbReference type="NCBI Taxonomy" id="30213"/>
    <lineage>
        <taxon>Eukaryota</taxon>
        <taxon>Metazoa</taxon>
        <taxon>Ecdysozoa</taxon>
        <taxon>Arthropoda</taxon>
        <taxon>Hexapoda</taxon>
        <taxon>Insecta</taxon>
        <taxon>Pterygota</taxon>
        <taxon>Neoptera</taxon>
        <taxon>Endopterygota</taxon>
        <taxon>Hymenoptera</taxon>
        <taxon>Apocrita</taxon>
        <taxon>Aculeata</taxon>
        <taxon>Vespoidea</taxon>
        <taxon>Vespidae</taxon>
        <taxon>Vespinae</taxon>
        <taxon>Vespula</taxon>
    </lineage>
</organism>
<proteinExistence type="predicted"/>